<protein>
    <submittedName>
        <fullName evidence="2">Uncharacterized protein</fullName>
    </submittedName>
</protein>
<dbReference type="EMBL" id="HACG01033736">
    <property type="protein sequence ID" value="CEK80601.1"/>
    <property type="molecule type" value="Transcribed_RNA"/>
</dbReference>
<proteinExistence type="predicted"/>
<name>A0A0B7AKR2_9EUPU</name>
<dbReference type="AlphaFoldDB" id="A0A0B7AKR2"/>
<evidence type="ECO:0000256" key="1">
    <source>
        <dbReference type="SAM" id="MobiDB-lite"/>
    </source>
</evidence>
<feature type="non-terminal residue" evidence="2">
    <location>
        <position position="1"/>
    </location>
</feature>
<reference evidence="2" key="1">
    <citation type="submission" date="2014-12" db="EMBL/GenBank/DDBJ databases">
        <title>Insight into the proteome of Arion vulgaris.</title>
        <authorList>
            <person name="Aradska J."/>
            <person name="Bulat T."/>
            <person name="Smidak R."/>
            <person name="Sarate P."/>
            <person name="Gangsoo J."/>
            <person name="Sialana F."/>
            <person name="Bilban M."/>
            <person name="Lubec G."/>
        </authorList>
    </citation>
    <scope>NUCLEOTIDE SEQUENCE</scope>
    <source>
        <tissue evidence="2">Skin</tissue>
    </source>
</reference>
<evidence type="ECO:0000313" key="2">
    <source>
        <dbReference type="EMBL" id="CEK80601.1"/>
    </source>
</evidence>
<organism evidence="2">
    <name type="scientific">Arion vulgaris</name>
    <dbReference type="NCBI Taxonomy" id="1028688"/>
    <lineage>
        <taxon>Eukaryota</taxon>
        <taxon>Metazoa</taxon>
        <taxon>Spiralia</taxon>
        <taxon>Lophotrochozoa</taxon>
        <taxon>Mollusca</taxon>
        <taxon>Gastropoda</taxon>
        <taxon>Heterobranchia</taxon>
        <taxon>Euthyneura</taxon>
        <taxon>Panpulmonata</taxon>
        <taxon>Eupulmonata</taxon>
        <taxon>Stylommatophora</taxon>
        <taxon>Helicina</taxon>
        <taxon>Arionoidea</taxon>
        <taxon>Arionidae</taxon>
        <taxon>Arion</taxon>
    </lineage>
</organism>
<feature type="region of interest" description="Disordered" evidence="1">
    <location>
        <begin position="39"/>
        <end position="64"/>
    </location>
</feature>
<feature type="compositionally biased region" description="Polar residues" evidence="1">
    <location>
        <begin position="44"/>
        <end position="58"/>
    </location>
</feature>
<accession>A0A0B7AKR2</accession>
<gene>
    <name evidence="2" type="primary">ORF121744</name>
</gene>
<sequence length="103" mass="11757">RRGAPFFVGRRGAPMFVGKRGLDFIDEKSSENVKPYLETGIRGTHSNSPSDYIESVSQTRDTERHTRLEELREKVTPQNTEELTGIEQATDELFLNTVTEKTR</sequence>